<dbReference type="Pfam" id="PF06283">
    <property type="entry name" value="ThuA"/>
    <property type="match status" value="1"/>
</dbReference>
<dbReference type="InterPro" id="IPR013783">
    <property type="entry name" value="Ig-like_fold"/>
</dbReference>
<feature type="domain" description="PKD" evidence="3">
    <location>
        <begin position="912"/>
        <end position="966"/>
    </location>
</feature>
<dbReference type="GO" id="GO:0005975">
    <property type="term" value="P:carbohydrate metabolic process"/>
    <property type="evidence" value="ECO:0007669"/>
    <property type="project" value="UniProtKB-ARBA"/>
</dbReference>
<feature type="signal peptide" evidence="2">
    <location>
        <begin position="1"/>
        <end position="25"/>
    </location>
</feature>
<dbReference type="AlphaFoldDB" id="A0A9X3RZ68"/>
<dbReference type="CDD" id="cd00146">
    <property type="entry name" value="PKD"/>
    <property type="match status" value="1"/>
</dbReference>
<dbReference type="Gene3D" id="2.120.10.30">
    <property type="entry name" value="TolB, C-terminal domain"/>
    <property type="match status" value="1"/>
</dbReference>
<dbReference type="PANTHER" id="PTHR40469">
    <property type="entry name" value="SECRETED GLYCOSYL HYDROLASE"/>
    <property type="match status" value="1"/>
</dbReference>
<feature type="chain" id="PRO_5040747212" evidence="2">
    <location>
        <begin position="26"/>
        <end position="1107"/>
    </location>
</feature>
<name>A0A9X3RZ68_9ACTN</name>
<dbReference type="InterPro" id="IPR011042">
    <property type="entry name" value="6-blade_b-propeller_TolB-like"/>
</dbReference>
<feature type="region of interest" description="Disordered" evidence="1">
    <location>
        <begin position="490"/>
        <end position="511"/>
    </location>
</feature>
<dbReference type="InterPro" id="IPR022409">
    <property type="entry name" value="PKD/Chitinase_dom"/>
</dbReference>
<dbReference type="InterPro" id="IPR000601">
    <property type="entry name" value="PKD_dom"/>
</dbReference>
<reference evidence="4" key="1">
    <citation type="submission" date="2022-10" db="EMBL/GenBank/DDBJ databases">
        <title>The WGS of Solirubrobacter ginsenosidimutans DSM 21036.</title>
        <authorList>
            <person name="Jiang Z."/>
        </authorList>
    </citation>
    <scope>NUCLEOTIDE SEQUENCE</scope>
    <source>
        <strain evidence="4">DSM 21036</strain>
    </source>
</reference>
<dbReference type="Gene3D" id="3.40.50.880">
    <property type="match status" value="1"/>
</dbReference>
<dbReference type="RefSeq" id="WP_270038604.1">
    <property type="nucleotide sequence ID" value="NZ_JAPDOD010000003.1"/>
</dbReference>
<dbReference type="SMART" id="SM00089">
    <property type="entry name" value="PKD"/>
    <property type="match status" value="1"/>
</dbReference>
<dbReference type="Pfam" id="PF18911">
    <property type="entry name" value="PKD_4"/>
    <property type="match status" value="1"/>
</dbReference>
<dbReference type="InterPro" id="IPR035986">
    <property type="entry name" value="PKD_dom_sf"/>
</dbReference>
<sequence length="1107" mass="114643">MLRVGLIAIATLIAVAVLGSSAAFADSGKVLVFTGTAGSPNAADSAAVSAINAVAAANGLTADATSDATSINTAKLAGYRAVVFVNSSGDVLNAAQEADLQSYVQGGGGFVGIGETALLEQGNTFFDTLLGLTGASRTSGSTSSATDLEFLDRVHPASKGLPILLKAHSDDYYTWTNNPTGTVHTVARARLSNIPLPDGSSVTNDAVSRFTGVTAQNEPQGEVPVSWCRDIQQGRSFYTDLGRTADAYADGNLQKQLSGAISWAAGLVRGNCKATINSNYSITRLSPPNPTTTDAPYAGELTNGAIAADGRVFYTGRAVCYSGYAQQSNWTLPNVGLGCGTIYVWDRSKGTQGNDDQDPMKVQKVASLTVFGAKTGNETGVSAKDEQGLLAFSLDPKFSEGRPYFYIQYFPYYGGEEGVQGGRQLGGGFDRNSYTAERRISRFTYDSATHSIVPGSEKVIMSWRTQVYSCCHVGASMAWDSAGNLYVTNGDNTGNNPNSTDGGYTNSDEQYTIPCPGAAPLTSCGTTDHPGTSFADARQTSGNTNVYEGKIIRIHPLDDPGDTPGVGTTYTIPGANAPNGGNLFAPDSDAVLSGKAKPEVFAMGVRNDYTIHIDPKTDAITTAWVGPDQGTDSSIWGPAKTENAVMFNKAGNFGWPFCQAGRWDYRAKLPGTAPGIAAPVGAVPGTVGGGVDGQTGAYWDCSQDLENDSPYNTGLKMIPKPQPTNVYYGPQGGCYGYKVNANGVPISPDTNTAPSPQITRACPWANGGSQAPIDGGIYRKPAGDHPTAWPSYWDGRWFLVDFAGANNMRHALLMDPATEYKGGQPVSADSLYGIMPASLWGGNRIIHMDWGPDGDLYVLTYSGSNFTISNANDALWRVSYTGGADTPGADPKATPAANSAVVTFGVGASGGVSYAWKFDDGGTATGADATHAFLTGGPHTATLTVTYADGATDSKDVSFAVAPSASTTVGGNVPATLALSLGSPAAFGAFTPGATKTYAANLTANVVSTAGDATLSVVDPATLAPGHLLNGTFSLPSALQAKATDAAHTNTAFAALSGTPLNLLTYSAPASNDAVSVQFQQAIDASDALRTGAYAKTLTFTLSTTTP</sequence>
<keyword evidence="2" id="KW-0732">Signal</keyword>
<proteinExistence type="predicted"/>
<dbReference type="SUPFAM" id="SSF52317">
    <property type="entry name" value="Class I glutamine amidotransferase-like"/>
    <property type="match status" value="1"/>
</dbReference>
<feature type="compositionally biased region" description="Polar residues" evidence="1">
    <location>
        <begin position="490"/>
        <end position="510"/>
    </location>
</feature>
<evidence type="ECO:0000259" key="3">
    <source>
        <dbReference type="PROSITE" id="PS50093"/>
    </source>
</evidence>
<comment type="caution">
    <text evidence="4">The sequence shown here is derived from an EMBL/GenBank/DDBJ whole genome shotgun (WGS) entry which is preliminary data.</text>
</comment>
<dbReference type="Proteomes" id="UP001149140">
    <property type="component" value="Unassembled WGS sequence"/>
</dbReference>
<dbReference type="SUPFAM" id="SSF49299">
    <property type="entry name" value="PKD domain"/>
    <property type="match status" value="1"/>
</dbReference>
<dbReference type="InterPro" id="IPR029010">
    <property type="entry name" value="ThuA-like"/>
</dbReference>
<dbReference type="PANTHER" id="PTHR40469:SF2">
    <property type="entry name" value="GALACTOSE-BINDING DOMAIN-LIKE SUPERFAMILY PROTEIN"/>
    <property type="match status" value="1"/>
</dbReference>
<dbReference type="InterPro" id="IPR029062">
    <property type="entry name" value="Class_I_gatase-like"/>
</dbReference>
<dbReference type="Gene3D" id="2.60.40.10">
    <property type="entry name" value="Immunoglobulins"/>
    <property type="match status" value="1"/>
</dbReference>
<evidence type="ECO:0000256" key="2">
    <source>
        <dbReference type="SAM" id="SignalP"/>
    </source>
</evidence>
<dbReference type="PROSITE" id="PS50093">
    <property type="entry name" value="PKD"/>
    <property type="match status" value="1"/>
</dbReference>
<evidence type="ECO:0000313" key="4">
    <source>
        <dbReference type="EMBL" id="MDA0159839.1"/>
    </source>
</evidence>
<accession>A0A9X3RZ68</accession>
<organism evidence="4 5">
    <name type="scientific">Solirubrobacter ginsenosidimutans</name>
    <dbReference type="NCBI Taxonomy" id="490573"/>
    <lineage>
        <taxon>Bacteria</taxon>
        <taxon>Bacillati</taxon>
        <taxon>Actinomycetota</taxon>
        <taxon>Thermoleophilia</taxon>
        <taxon>Solirubrobacterales</taxon>
        <taxon>Solirubrobacteraceae</taxon>
        <taxon>Solirubrobacter</taxon>
    </lineage>
</organism>
<evidence type="ECO:0000313" key="5">
    <source>
        <dbReference type="Proteomes" id="UP001149140"/>
    </source>
</evidence>
<gene>
    <name evidence="4" type="ORF">OM076_06165</name>
</gene>
<protein>
    <submittedName>
        <fullName evidence="4">ThuA domain-containing protein</fullName>
    </submittedName>
</protein>
<keyword evidence="5" id="KW-1185">Reference proteome</keyword>
<evidence type="ECO:0000256" key="1">
    <source>
        <dbReference type="SAM" id="MobiDB-lite"/>
    </source>
</evidence>
<dbReference type="EMBL" id="JAPDOD010000003">
    <property type="protein sequence ID" value="MDA0159839.1"/>
    <property type="molecule type" value="Genomic_DNA"/>
</dbReference>